<keyword evidence="1" id="KW-0732">Signal</keyword>
<dbReference type="CDD" id="cd00190">
    <property type="entry name" value="Tryp_SPc"/>
    <property type="match status" value="1"/>
</dbReference>
<dbReference type="PROSITE" id="PS00134">
    <property type="entry name" value="TRYPSIN_HIS"/>
    <property type="match status" value="1"/>
</dbReference>
<feature type="domain" description="Peptidase S1" evidence="6">
    <location>
        <begin position="284"/>
        <end position="420"/>
    </location>
</feature>
<dbReference type="OrthoDB" id="8440449at2759"/>
<dbReference type="InterPro" id="IPR001314">
    <property type="entry name" value="Peptidase_S1A"/>
</dbReference>
<dbReference type="Proteomes" id="UP000887013">
    <property type="component" value="Unassembled WGS sequence"/>
</dbReference>
<dbReference type="InterPro" id="IPR001254">
    <property type="entry name" value="Trypsin_dom"/>
</dbReference>
<dbReference type="PANTHER" id="PTHR24258">
    <property type="entry name" value="SERINE PROTEASE-RELATED"/>
    <property type="match status" value="1"/>
</dbReference>
<evidence type="ECO:0000313" key="8">
    <source>
        <dbReference type="EMBL" id="GFT77748.1"/>
    </source>
</evidence>
<gene>
    <name evidence="8" type="ORF">NPIL_336051</name>
    <name evidence="7" type="ORF">NPIL_97671</name>
</gene>
<evidence type="ECO:0000256" key="4">
    <source>
        <dbReference type="ARBA" id="ARBA00024195"/>
    </source>
</evidence>
<dbReference type="GO" id="GO:0004252">
    <property type="term" value="F:serine-type endopeptidase activity"/>
    <property type="evidence" value="ECO:0007669"/>
    <property type="project" value="InterPro"/>
</dbReference>
<evidence type="ECO:0000313" key="9">
    <source>
        <dbReference type="Proteomes" id="UP000887013"/>
    </source>
</evidence>
<organism evidence="7 9">
    <name type="scientific">Nephila pilipes</name>
    <name type="common">Giant wood spider</name>
    <name type="synonym">Nephila maculata</name>
    <dbReference type="NCBI Taxonomy" id="299642"/>
    <lineage>
        <taxon>Eukaryota</taxon>
        <taxon>Metazoa</taxon>
        <taxon>Ecdysozoa</taxon>
        <taxon>Arthropoda</taxon>
        <taxon>Chelicerata</taxon>
        <taxon>Arachnida</taxon>
        <taxon>Araneae</taxon>
        <taxon>Araneomorphae</taxon>
        <taxon>Entelegynae</taxon>
        <taxon>Araneoidea</taxon>
        <taxon>Nephilidae</taxon>
        <taxon>Nephila</taxon>
    </lineage>
</organism>
<feature type="region of interest" description="Disordered" evidence="5">
    <location>
        <begin position="55"/>
        <end position="272"/>
    </location>
</feature>
<feature type="compositionally biased region" description="Basic and acidic residues" evidence="5">
    <location>
        <begin position="67"/>
        <end position="82"/>
    </location>
</feature>
<dbReference type="PRINTS" id="PR00722">
    <property type="entry name" value="CHYMOTRYPSIN"/>
</dbReference>
<reference evidence="7" key="1">
    <citation type="submission" date="2020-08" db="EMBL/GenBank/DDBJ databases">
        <title>Multicomponent nature underlies the extraordinary mechanical properties of spider dragline silk.</title>
        <authorList>
            <person name="Kono N."/>
            <person name="Nakamura H."/>
            <person name="Mori M."/>
            <person name="Yoshida Y."/>
            <person name="Ohtoshi R."/>
            <person name="Malay A.D."/>
            <person name="Moran D.A.P."/>
            <person name="Tomita M."/>
            <person name="Numata K."/>
            <person name="Arakawa K."/>
        </authorList>
    </citation>
    <scope>NUCLEOTIDE SEQUENCE</scope>
</reference>
<dbReference type="GO" id="GO:0006508">
    <property type="term" value="P:proteolysis"/>
    <property type="evidence" value="ECO:0007669"/>
    <property type="project" value="InterPro"/>
</dbReference>
<keyword evidence="9" id="KW-1185">Reference proteome</keyword>
<dbReference type="InterPro" id="IPR009003">
    <property type="entry name" value="Peptidase_S1_PA"/>
</dbReference>
<comment type="similarity">
    <text evidence="4">Belongs to the peptidase S1 family. CLIP subfamily.</text>
</comment>
<keyword evidence="3" id="KW-0325">Glycoprotein</keyword>
<dbReference type="PANTHER" id="PTHR24258:SF136">
    <property type="entry name" value="GH06673P-RELATED"/>
    <property type="match status" value="1"/>
</dbReference>
<feature type="compositionally biased region" description="Basic and acidic residues" evidence="5">
    <location>
        <begin position="110"/>
        <end position="127"/>
    </location>
</feature>
<keyword evidence="2" id="KW-1015">Disulfide bond</keyword>
<dbReference type="EMBL" id="BMAW01063065">
    <property type="protein sequence ID" value="GFT38533.1"/>
    <property type="molecule type" value="Genomic_DNA"/>
</dbReference>
<feature type="compositionally biased region" description="Basic and acidic residues" evidence="5">
    <location>
        <begin position="147"/>
        <end position="193"/>
    </location>
</feature>
<evidence type="ECO:0000259" key="6">
    <source>
        <dbReference type="PROSITE" id="PS50240"/>
    </source>
</evidence>
<proteinExistence type="inferred from homology"/>
<evidence type="ECO:0000256" key="1">
    <source>
        <dbReference type="ARBA" id="ARBA00022729"/>
    </source>
</evidence>
<evidence type="ECO:0000313" key="7">
    <source>
        <dbReference type="EMBL" id="GFT38533.1"/>
    </source>
</evidence>
<feature type="compositionally biased region" description="Polar residues" evidence="5">
    <location>
        <begin position="195"/>
        <end position="207"/>
    </location>
</feature>
<comment type="caution">
    <text evidence="7">The sequence shown here is derived from an EMBL/GenBank/DDBJ whole genome shotgun (WGS) entry which is preliminary data.</text>
</comment>
<name>A0A8X6NWR4_NEPPI</name>
<accession>A0A8X6NWR4</accession>
<dbReference type="InterPro" id="IPR043504">
    <property type="entry name" value="Peptidase_S1_PA_chymotrypsin"/>
</dbReference>
<evidence type="ECO:0000256" key="2">
    <source>
        <dbReference type="ARBA" id="ARBA00023157"/>
    </source>
</evidence>
<evidence type="ECO:0000256" key="3">
    <source>
        <dbReference type="ARBA" id="ARBA00023180"/>
    </source>
</evidence>
<dbReference type="FunFam" id="2.40.10.10:FF:000028">
    <property type="entry name" value="Serine protease easter"/>
    <property type="match status" value="1"/>
</dbReference>
<sequence length="438" mass="49551">MQNIEGVDGRRYDKCSTPDGRDGICVAKLYCREALSLSLVPCEGGDSYCCPIPTVHRSAETSPRNESPYDKNQPRTQYDDGGSRNPTNSHDKPVESSRPRENGRNPSRPTYDDGQERKPVSPHDRPVDLNPNPPRSKENRGSVGRPMNDERIEKPKRVLFENDPRVYEDRSEKPLVRDKPSGHIPEEPRRKPLYESNQGREIPSSSRPRPKIEEYDDEARRRPEPAAPNHYPSVEEIEPPKNPRPYGEPNHSSKPPNALPRPQDRPAAQPQVPSCGVKPYELFIAGGEASEAHEWPWMTAIFRRHQSSRPKVFLCGGSLINRKYVITAAHCFTYNYVILPASSFVVRLGSHTLNSGEEYTVSNLVIHPNHTGTDFFNDIALVRLASEVYITDKIAPICLPFPEMINENFVGRLATVAGWGDNYFRKFALFSFPEKKMA</sequence>
<dbReference type="AlphaFoldDB" id="A0A8X6NWR4"/>
<dbReference type="EMBL" id="BMAW01117994">
    <property type="protein sequence ID" value="GFT77748.1"/>
    <property type="molecule type" value="Genomic_DNA"/>
</dbReference>
<protein>
    <submittedName>
        <fullName evidence="7">Limulus clotting factor C</fullName>
    </submittedName>
</protein>
<dbReference type="Pfam" id="PF00089">
    <property type="entry name" value="Trypsin"/>
    <property type="match status" value="1"/>
</dbReference>
<dbReference type="SMART" id="SM00020">
    <property type="entry name" value="Tryp_SPc"/>
    <property type="match status" value="1"/>
</dbReference>
<dbReference type="InterPro" id="IPR018114">
    <property type="entry name" value="TRYPSIN_HIS"/>
</dbReference>
<dbReference type="Gene3D" id="2.40.10.10">
    <property type="entry name" value="Trypsin-like serine proteases"/>
    <property type="match status" value="1"/>
</dbReference>
<feature type="compositionally biased region" description="Basic and acidic residues" evidence="5">
    <location>
        <begin position="210"/>
        <end position="224"/>
    </location>
</feature>
<feature type="compositionally biased region" description="Basic and acidic residues" evidence="5">
    <location>
        <begin position="89"/>
        <end position="103"/>
    </location>
</feature>
<dbReference type="SUPFAM" id="SSF50494">
    <property type="entry name" value="Trypsin-like serine proteases"/>
    <property type="match status" value="1"/>
</dbReference>
<evidence type="ECO:0000256" key="5">
    <source>
        <dbReference type="SAM" id="MobiDB-lite"/>
    </source>
</evidence>
<dbReference type="PROSITE" id="PS50240">
    <property type="entry name" value="TRYPSIN_DOM"/>
    <property type="match status" value="1"/>
</dbReference>